<keyword evidence="1" id="KW-1185">Reference proteome</keyword>
<dbReference type="KEGG" id="gsh:117360377"/>
<dbReference type="OrthoDB" id="9630328at2759"/>
<dbReference type="AlphaFoldDB" id="A0A6P8RCW2"/>
<evidence type="ECO:0000313" key="2">
    <source>
        <dbReference type="RefSeq" id="XP_033799968.1"/>
    </source>
</evidence>
<evidence type="ECO:0000313" key="1">
    <source>
        <dbReference type="Proteomes" id="UP000515159"/>
    </source>
</evidence>
<dbReference type="InParanoid" id="A0A6P8RCW2"/>
<organism evidence="1 2">
    <name type="scientific">Geotrypetes seraphini</name>
    <name type="common">Gaboon caecilian</name>
    <name type="synonym">Caecilia seraphini</name>
    <dbReference type="NCBI Taxonomy" id="260995"/>
    <lineage>
        <taxon>Eukaryota</taxon>
        <taxon>Metazoa</taxon>
        <taxon>Chordata</taxon>
        <taxon>Craniata</taxon>
        <taxon>Vertebrata</taxon>
        <taxon>Euteleostomi</taxon>
        <taxon>Amphibia</taxon>
        <taxon>Gymnophiona</taxon>
        <taxon>Geotrypetes</taxon>
    </lineage>
</organism>
<gene>
    <name evidence="2" type="primary">LOC117360377</name>
</gene>
<proteinExistence type="predicted"/>
<reference evidence="2" key="1">
    <citation type="submission" date="2025-08" db="UniProtKB">
        <authorList>
            <consortium name="RefSeq"/>
        </authorList>
    </citation>
    <scope>IDENTIFICATION</scope>
</reference>
<dbReference type="RefSeq" id="XP_033799968.1">
    <property type="nucleotide sequence ID" value="XM_033944077.1"/>
</dbReference>
<name>A0A6P8RCW2_GEOSA</name>
<sequence>MRTAWKTLCRLLKISSETTPYLPVAGNGDFPPGLDSAVFRRWTSMGLHYLFQVVQDTGIPTPLTDLQTQFTFLTGDWFAHRQLCHYVRTLTPVMLREEVQSSLREALDLTAQDHVPLKFYHKFLQDLPGELDFISLAQKWSADLQVPISDDMLRKGLRVGHDPTLSSAEKERNYKFLLRAFYPPQRAMIMGISTSPGCGKCSYPMASFGHMFWTCPLVSTFWLTLVSEVAALWGCSWRLHPSFLFTLQIRFHPPKPGCAPFLRKTVIMGRKCILTQWLSPQPPSLQQWRSLMLQQMLLERRDIVDLTAKKGRLFRQCWYLFSLTFVTPIQQQLWTV</sequence>
<dbReference type="GeneID" id="117360377"/>
<accession>A0A6P8RCW2</accession>
<dbReference type="Proteomes" id="UP000515159">
    <property type="component" value="Chromosome 5"/>
</dbReference>
<protein>
    <submittedName>
        <fullName evidence="2">Uncharacterized protein LOC117360377</fullName>
    </submittedName>
</protein>